<proteinExistence type="predicted"/>
<accession>L7RDH0</accession>
<dbReference type="EMBL" id="JX962719">
    <property type="protein sequence ID" value="AGC02336.1"/>
    <property type="molecule type" value="Genomic_DNA"/>
</dbReference>
<organism evidence="2 3">
    <name type="scientific">Acanthamoeba polyphaga moumouvirus</name>
    <dbReference type="NCBI Taxonomy" id="1269028"/>
    <lineage>
        <taxon>Viruses</taxon>
        <taxon>Varidnaviria</taxon>
        <taxon>Bamfordvirae</taxon>
        <taxon>Nucleocytoviricota</taxon>
        <taxon>Megaviricetes</taxon>
        <taxon>Imitervirales</taxon>
        <taxon>Mimiviridae</taxon>
        <taxon>Megamimivirinae</taxon>
        <taxon>Moumouvirus</taxon>
    </lineage>
</organism>
<evidence type="ECO:0000313" key="3">
    <source>
        <dbReference type="Proteomes" id="UP000201640"/>
    </source>
</evidence>
<dbReference type="SUPFAM" id="SSF69322">
    <property type="entry name" value="Tricorn protease domain 2"/>
    <property type="match status" value="1"/>
</dbReference>
<dbReference type="InterPro" id="IPR015943">
    <property type="entry name" value="WD40/YVTN_repeat-like_dom_sf"/>
</dbReference>
<gene>
    <name evidence="2" type="ORF">Moumou_00819</name>
</gene>
<evidence type="ECO:0000313" key="2">
    <source>
        <dbReference type="EMBL" id="AGC02336.1"/>
    </source>
</evidence>
<dbReference type="OrthoDB" id="36273at10239"/>
<feature type="domain" description="BTB" evidence="1">
    <location>
        <begin position="5"/>
        <end position="78"/>
    </location>
</feature>
<evidence type="ECO:0000259" key="1">
    <source>
        <dbReference type="PROSITE" id="PS50097"/>
    </source>
</evidence>
<dbReference type="PROSITE" id="PS50097">
    <property type="entry name" value="BTB"/>
    <property type="match status" value="1"/>
</dbReference>
<dbReference type="KEGG" id="vg:14445900"/>
<dbReference type="Gene3D" id="2.130.10.10">
    <property type="entry name" value="YVTN repeat-like/Quinoprotein amine dehydrogenase"/>
    <property type="match status" value="1"/>
</dbReference>
<dbReference type="InterPro" id="IPR000210">
    <property type="entry name" value="BTB/POZ_dom"/>
</dbReference>
<dbReference type="Proteomes" id="UP000201640">
    <property type="component" value="Segment"/>
</dbReference>
<name>L7RDH0_9VIRU</name>
<keyword evidence="3" id="KW-1185">Reference proteome</keyword>
<protein>
    <submittedName>
        <fullName evidence="2">WD40 domain protein</fullName>
    </submittedName>
</protein>
<dbReference type="GeneID" id="14445900"/>
<sequence>MSDNYNVVIVLTDNDDNNQMIIETNRDILSQKFGYFEKMFSSLREKKDDFIFIKVPNPILAFDIITSSINDQKIIVKDFEPLYLLEFIKCQDFFGVEIDKTSLKNIKVDGQYFDLLLDVIDIVGYDDFTINIMTNNLPDNYDFSKFPKELLNEINRLSNLYKIIYWTKTGYVHIIDLETGLTEDLYFYLKPIDNIYISDSGNVIVFSLRTEIFIYNIITKDKICIGLNITLNKCHVSKMGNYIALTSQNKVIIYHVFTNQNELKSTIIGEKHLDFRPNTQLCFSPDELYFIYNSGTNLNIIDLSKNLKQKNKLIGHNYDIKSICHSDNGFWICSSDCRNNIIIWSVKTGQIHKSISGHNLENKIISTKFINNDSQVLLKGHSFLALLEFKTGKIKQIYETNVSNTIIDYHPINNHIIKFQNNTIQLYDLNEDQITKSYSNGGDPIMKICIIPIINTDVINKIKYLVN</sequence>
<dbReference type="RefSeq" id="YP_007354772.1">
    <property type="nucleotide sequence ID" value="NC_020104.1"/>
</dbReference>
<reference evidence="2 3" key="1">
    <citation type="journal article" date="2012" name="Genome Biol. Evol.">
        <title>Related Giant Viruses in Distant Locations and Different Habitats: Acanthamoeba polyphaga moumouvirus Represents a Third Lineage of the Mimiviridae That Is Close to the Megavirus Lineage.</title>
        <authorList>
            <person name="Yoosuf N."/>
            <person name="Yutin N."/>
            <person name="Colson P."/>
            <person name="Shabalina S.A."/>
            <person name="Pagnier I."/>
            <person name="Robert C."/>
            <person name="Azza S."/>
            <person name="Klose T."/>
            <person name="Wong J."/>
            <person name="Rossmann M.G."/>
            <person name="La Scola B."/>
            <person name="Raoult D."/>
            <person name="Koonin E.V."/>
        </authorList>
    </citation>
    <scope>NUCLEOTIDE SEQUENCE [LARGE SCALE GENOMIC DNA]</scope>
    <source>
        <strain evidence="2 3">M10A</strain>
    </source>
</reference>